<keyword evidence="2" id="KW-1185">Reference proteome</keyword>
<gene>
    <name evidence="1" type="ORF">BINO364_LOCUS329</name>
</gene>
<dbReference type="OrthoDB" id="7449659at2759"/>
<dbReference type="AlphaFoldDB" id="A0A8J9U3A4"/>
<organism evidence="1 2">
    <name type="scientific">Brenthis ino</name>
    <name type="common">lesser marbled fritillary</name>
    <dbReference type="NCBI Taxonomy" id="405034"/>
    <lineage>
        <taxon>Eukaryota</taxon>
        <taxon>Metazoa</taxon>
        <taxon>Ecdysozoa</taxon>
        <taxon>Arthropoda</taxon>
        <taxon>Hexapoda</taxon>
        <taxon>Insecta</taxon>
        <taxon>Pterygota</taxon>
        <taxon>Neoptera</taxon>
        <taxon>Endopterygota</taxon>
        <taxon>Lepidoptera</taxon>
        <taxon>Glossata</taxon>
        <taxon>Ditrysia</taxon>
        <taxon>Papilionoidea</taxon>
        <taxon>Nymphalidae</taxon>
        <taxon>Heliconiinae</taxon>
        <taxon>Argynnini</taxon>
        <taxon>Brenthis</taxon>
    </lineage>
</organism>
<accession>A0A8J9U3A4</accession>
<name>A0A8J9U3A4_9NEOP</name>
<dbReference type="EMBL" id="OV170221">
    <property type="protein sequence ID" value="CAH0713136.1"/>
    <property type="molecule type" value="Genomic_DNA"/>
</dbReference>
<dbReference type="Proteomes" id="UP000838878">
    <property type="component" value="Chromosome 1"/>
</dbReference>
<protein>
    <submittedName>
        <fullName evidence="1">Uncharacterized protein</fullName>
    </submittedName>
</protein>
<feature type="non-terminal residue" evidence="1">
    <location>
        <position position="579"/>
    </location>
</feature>
<proteinExistence type="predicted"/>
<evidence type="ECO:0000313" key="2">
    <source>
        <dbReference type="Proteomes" id="UP000838878"/>
    </source>
</evidence>
<reference evidence="1" key="1">
    <citation type="submission" date="2021-12" db="EMBL/GenBank/DDBJ databases">
        <authorList>
            <person name="Martin H S."/>
        </authorList>
    </citation>
    <scope>NUCLEOTIDE SEQUENCE</scope>
</reference>
<sequence>MHSLVNTNFNRTYNPNGRQNVLCDIKRLLTSRDTESQSKACGYLIDAVNKYNCSSSERARLIEYLLDNDITVFLCEATSNLDSSLFRIKEHGTTSALSHQSAYNTEQLLACLISLSSHINNKSNTILCSAFVLHALISYQPPSLDINGKIATLLGEVLDKWFELLIGGLNRIILVGENGDIGSMLLVTCQLGMDTIRLINALQKAKMPSDFVNTVLIDEQELTTLKDAALKIKKSIHNIIKELVIFNKDNQTIISTEEYGIFLKFLLSFIYENAKTEVLSDFCDFLFSKGYLITLPQIQIIRDDPTIRKVSTLVLGEMLKALTTKYLYVQDNECNAICTKDIELSEWFKNENNLPSDLTKEPLIWELLLNIIIQSKDSAIITNCMDALNMCMRDADENAKDKFAILIWSLLPNILSNALIDRDNDLADTNIIYILDLAIIQLPSDLVQSTYIKIAVLITTLYSKNTPDSNIECRNHFEYVCLKLCLLLLGVSRDHKDNKGNHKPVTSWLENTKFDFQTRNSLQKRSQLSSYINIPTVDTRTNSISILLKRALVSEELQDANKNIISIVNDIMDECNNED</sequence>
<evidence type="ECO:0000313" key="1">
    <source>
        <dbReference type="EMBL" id="CAH0713136.1"/>
    </source>
</evidence>